<evidence type="ECO:0000259" key="2">
    <source>
        <dbReference type="Pfam" id="PF01243"/>
    </source>
</evidence>
<dbReference type="Proteomes" id="UP001428817">
    <property type="component" value="Unassembled WGS sequence"/>
</dbReference>
<dbReference type="InterPro" id="IPR012349">
    <property type="entry name" value="Split_barrel_FMN-bd"/>
</dbReference>
<comment type="caution">
    <text evidence="3">The sequence shown here is derived from an EMBL/GenBank/DDBJ whole genome shotgun (WGS) entry which is preliminary data.</text>
</comment>
<dbReference type="Gene3D" id="2.30.110.10">
    <property type="entry name" value="Electron Transport, Fmn-binding Protein, Chain A"/>
    <property type="match status" value="1"/>
</dbReference>
<dbReference type="InterPro" id="IPR011576">
    <property type="entry name" value="Pyridox_Oxase_N"/>
</dbReference>
<keyword evidence="4" id="KW-1185">Reference proteome</keyword>
<sequence>MDEAHARRRFAAARVARLATVTPDGRPHLVPVTFALRGDRVAIAVDHKPKTTTNLKRLRNIRSNPNVSLLADEYDDDWSRLWWVRLDGQARIVLDGPERDDPLGWLTAKYPRYRERPPAGPMILVEVTGTTGWAFAG</sequence>
<gene>
    <name evidence="3" type="ORF">GCM10023321_64570</name>
</gene>
<evidence type="ECO:0000313" key="3">
    <source>
        <dbReference type="EMBL" id="GAA5169280.1"/>
    </source>
</evidence>
<keyword evidence="1" id="KW-0560">Oxidoreductase</keyword>
<accession>A0ABP9QYK9</accession>
<protein>
    <submittedName>
        <fullName evidence="3">TIGR03668 family PPOX class F420-dependent oxidoreductase</fullName>
    </submittedName>
</protein>
<reference evidence="4" key="1">
    <citation type="journal article" date="2019" name="Int. J. Syst. Evol. Microbiol.">
        <title>The Global Catalogue of Microorganisms (GCM) 10K type strain sequencing project: providing services to taxonomists for standard genome sequencing and annotation.</title>
        <authorList>
            <consortium name="The Broad Institute Genomics Platform"/>
            <consortium name="The Broad Institute Genome Sequencing Center for Infectious Disease"/>
            <person name="Wu L."/>
            <person name="Ma J."/>
        </authorList>
    </citation>
    <scope>NUCLEOTIDE SEQUENCE [LARGE SCALE GENOMIC DNA]</scope>
    <source>
        <strain evidence="4">JCM 18303</strain>
    </source>
</reference>
<evidence type="ECO:0000313" key="4">
    <source>
        <dbReference type="Proteomes" id="UP001428817"/>
    </source>
</evidence>
<proteinExistence type="predicted"/>
<feature type="domain" description="Pyridoxamine 5'-phosphate oxidase N-terminal" evidence="2">
    <location>
        <begin position="5"/>
        <end position="128"/>
    </location>
</feature>
<dbReference type="PANTHER" id="PTHR35176:SF2">
    <property type="entry name" value="F420H(2)-DEPENDENT REDUCTASE RV1155"/>
    <property type="match status" value="1"/>
</dbReference>
<dbReference type="EMBL" id="BAABJP010000043">
    <property type="protein sequence ID" value="GAA5169280.1"/>
    <property type="molecule type" value="Genomic_DNA"/>
</dbReference>
<dbReference type="InterPro" id="IPR019967">
    <property type="entry name" value="F420-dep_enz_PPOX_Rv0121"/>
</dbReference>
<dbReference type="SUPFAM" id="SSF50475">
    <property type="entry name" value="FMN-binding split barrel"/>
    <property type="match status" value="1"/>
</dbReference>
<name>A0ABP9QYK9_9PSEU</name>
<dbReference type="Pfam" id="PF01243">
    <property type="entry name" value="PNPOx_N"/>
    <property type="match status" value="1"/>
</dbReference>
<organism evidence="3 4">
    <name type="scientific">Pseudonocardia eucalypti</name>
    <dbReference type="NCBI Taxonomy" id="648755"/>
    <lineage>
        <taxon>Bacteria</taxon>
        <taxon>Bacillati</taxon>
        <taxon>Actinomycetota</taxon>
        <taxon>Actinomycetes</taxon>
        <taxon>Pseudonocardiales</taxon>
        <taxon>Pseudonocardiaceae</taxon>
        <taxon>Pseudonocardia</taxon>
    </lineage>
</organism>
<dbReference type="RefSeq" id="WP_185063429.1">
    <property type="nucleotide sequence ID" value="NZ_BAABJP010000043.1"/>
</dbReference>
<dbReference type="NCBIfam" id="TIGR03668">
    <property type="entry name" value="Rv0121_F420"/>
    <property type="match status" value="1"/>
</dbReference>
<dbReference type="InterPro" id="IPR052019">
    <property type="entry name" value="F420H2_bilvrd_red/Heme_oxyg"/>
</dbReference>
<dbReference type="PANTHER" id="PTHR35176">
    <property type="entry name" value="HEME OXYGENASE HI_0854-RELATED"/>
    <property type="match status" value="1"/>
</dbReference>
<evidence type="ECO:0000256" key="1">
    <source>
        <dbReference type="ARBA" id="ARBA00023002"/>
    </source>
</evidence>